<dbReference type="Proteomes" id="UP000830236">
    <property type="component" value="Chromosome"/>
</dbReference>
<feature type="transmembrane region" description="Helical" evidence="8">
    <location>
        <begin position="49"/>
        <end position="66"/>
    </location>
</feature>
<sequence length="246" mass="26593">MLASLTVLSWAMLIVAALLTGLAKTAIPGLASIAAALYALVLPAKESTGMMLVLLLAGDLLAIWAYRHDANFKLLRRLVVSVLTGVVAGAIFMRFVTQVQMRKSIGIILLLLVVLTIWQRRRKLTNIPANKPMRAIAGALAGFTTMVANAGDPVTSMYFLTCKFSVKTFLGTTAWFFFLVNLSKLPFTISLGLIQPQHLQIAAFLMPIVLFGALAGRALAKRLTLAVFEPLVIITTIISTLPLLLT</sequence>
<evidence type="ECO:0000256" key="4">
    <source>
        <dbReference type="ARBA" id="ARBA00022475"/>
    </source>
</evidence>
<dbReference type="PANTHER" id="PTHR30269:SF23">
    <property type="entry name" value="MEMBRANE TRANSPORTER PROTEIN YDHB-RELATED"/>
    <property type="match status" value="1"/>
</dbReference>
<dbReference type="KEGG" id="agh:M3I41_07345"/>
<dbReference type="AlphaFoldDB" id="A0A9E7DCW7"/>
<evidence type="ECO:0000313" key="10">
    <source>
        <dbReference type="Proteomes" id="UP000830236"/>
    </source>
</evidence>
<comment type="similarity">
    <text evidence="2 8">Belongs to the 4-toluene sulfonate uptake permease (TSUP) (TC 2.A.102) family.</text>
</comment>
<comment type="subcellular location">
    <subcellularLocation>
        <location evidence="1 8">Cell membrane</location>
        <topology evidence="1 8">Multi-pass membrane protein</topology>
    </subcellularLocation>
</comment>
<keyword evidence="7 8" id="KW-0472">Membrane</keyword>
<dbReference type="InterPro" id="IPR002781">
    <property type="entry name" value="TM_pro_TauE-like"/>
</dbReference>
<evidence type="ECO:0000256" key="8">
    <source>
        <dbReference type="RuleBase" id="RU363041"/>
    </source>
</evidence>
<keyword evidence="6 8" id="KW-1133">Transmembrane helix</keyword>
<dbReference type="EMBL" id="CP097095">
    <property type="protein sequence ID" value="UQF79395.1"/>
    <property type="molecule type" value="Genomic_DNA"/>
</dbReference>
<feature type="transmembrane region" description="Helical" evidence="8">
    <location>
        <begin position="226"/>
        <end position="245"/>
    </location>
</feature>
<dbReference type="Pfam" id="PF01925">
    <property type="entry name" value="TauE"/>
    <property type="match status" value="1"/>
</dbReference>
<feature type="transmembrane region" description="Helical" evidence="8">
    <location>
        <begin position="201"/>
        <end position="220"/>
    </location>
</feature>
<evidence type="ECO:0000256" key="6">
    <source>
        <dbReference type="ARBA" id="ARBA00022989"/>
    </source>
</evidence>
<accession>A0A9E7DCW7</accession>
<keyword evidence="4 8" id="KW-1003">Cell membrane</keyword>
<dbReference type="PANTHER" id="PTHR30269">
    <property type="entry name" value="TRANSMEMBRANE PROTEIN YFCA"/>
    <property type="match status" value="1"/>
</dbReference>
<feature type="transmembrane region" description="Helical" evidence="8">
    <location>
        <begin position="78"/>
        <end position="97"/>
    </location>
</feature>
<keyword evidence="5 8" id="KW-0812">Transmembrane</keyword>
<feature type="transmembrane region" description="Helical" evidence="8">
    <location>
        <begin position="103"/>
        <end position="120"/>
    </location>
</feature>
<evidence type="ECO:0000256" key="1">
    <source>
        <dbReference type="ARBA" id="ARBA00004651"/>
    </source>
</evidence>
<gene>
    <name evidence="9" type="ORF">M3I41_07345</name>
</gene>
<feature type="transmembrane region" description="Helical" evidence="8">
    <location>
        <begin position="132"/>
        <end position="151"/>
    </location>
</feature>
<protein>
    <recommendedName>
        <fullName evidence="8">Probable membrane transporter protein</fullName>
    </recommendedName>
</protein>
<name>A0A9E7DCW7_9ACTO</name>
<evidence type="ECO:0000256" key="3">
    <source>
        <dbReference type="ARBA" id="ARBA00022448"/>
    </source>
</evidence>
<evidence type="ECO:0000256" key="2">
    <source>
        <dbReference type="ARBA" id="ARBA00009142"/>
    </source>
</evidence>
<dbReference type="InterPro" id="IPR052017">
    <property type="entry name" value="TSUP"/>
</dbReference>
<evidence type="ECO:0000313" key="9">
    <source>
        <dbReference type="EMBL" id="UQF79395.1"/>
    </source>
</evidence>
<proteinExistence type="inferred from homology"/>
<organism evidence="9 10">
    <name type="scientific">Actinomyces graevenitzii</name>
    <dbReference type="NCBI Taxonomy" id="55565"/>
    <lineage>
        <taxon>Bacteria</taxon>
        <taxon>Bacillati</taxon>
        <taxon>Actinomycetota</taxon>
        <taxon>Actinomycetes</taxon>
        <taxon>Actinomycetales</taxon>
        <taxon>Actinomycetaceae</taxon>
        <taxon>Actinomyces</taxon>
    </lineage>
</organism>
<reference evidence="9" key="1">
    <citation type="submission" date="2022-05" db="EMBL/GenBank/DDBJ databases">
        <title>Using nanopore sequencing to obtain complete genomes from saliva samples.</title>
        <authorList>
            <person name="Baker J.L."/>
        </authorList>
    </citation>
    <scope>NUCLEOTIDE SEQUENCE</scope>
    <source>
        <strain evidence="9">JCVI-JB-Ag32</strain>
    </source>
</reference>
<evidence type="ECO:0000256" key="5">
    <source>
        <dbReference type="ARBA" id="ARBA00022692"/>
    </source>
</evidence>
<evidence type="ECO:0000256" key="7">
    <source>
        <dbReference type="ARBA" id="ARBA00023136"/>
    </source>
</evidence>
<dbReference type="GO" id="GO:0005886">
    <property type="term" value="C:plasma membrane"/>
    <property type="evidence" value="ECO:0007669"/>
    <property type="project" value="UniProtKB-SubCell"/>
</dbReference>
<keyword evidence="3" id="KW-0813">Transport</keyword>